<keyword evidence="2" id="KW-1185">Reference proteome</keyword>
<name>A0A914CV53_9BILA</name>
<feature type="compositionally biased region" description="Polar residues" evidence="1">
    <location>
        <begin position="25"/>
        <end position="34"/>
    </location>
</feature>
<dbReference type="Proteomes" id="UP000887540">
    <property type="component" value="Unplaced"/>
</dbReference>
<evidence type="ECO:0000313" key="2">
    <source>
        <dbReference type="Proteomes" id="UP000887540"/>
    </source>
</evidence>
<sequence>MDESSDDDEEEIPLQRYATPHDSPAPSTARTSNLVPDLRYDGYNYWPEAIENKFVIANARDTPLANA</sequence>
<evidence type="ECO:0000256" key="1">
    <source>
        <dbReference type="SAM" id="MobiDB-lite"/>
    </source>
</evidence>
<protein>
    <submittedName>
        <fullName evidence="3">Uncharacterized protein</fullName>
    </submittedName>
</protein>
<proteinExistence type="predicted"/>
<organism evidence="2 3">
    <name type="scientific">Acrobeloides nanus</name>
    <dbReference type="NCBI Taxonomy" id="290746"/>
    <lineage>
        <taxon>Eukaryota</taxon>
        <taxon>Metazoa</taxon>
        <taxon>Ecdysozoa</taxon>
        <taxon>Nematoda</taxon>
        <taxon>Chromadorea</taxon>
        <taxon>Rhabditida</taxon>
        <taxon>Tylenchina</taxon>
        <taxon>Cephalobomorpha</taxon>
        <taxon>Cephaloboidea</taxon>
        <taxon>Cephalobidae</taxon>
        <taxon>Acrobeloides</taxon>
    </lineage>
</organism>
<accession>A0A914CV53</accession>
<feature type="compositionally biased region" description="Acidic residues" evidence="1">
    <location>
        <begin position="1"/>
        <end position="12"/>
    </location>
</feature>
<reference evidence="3" key="1">
    <citation type="submission" date="2022-11" db="UniProtKB">
        <authorList>
            <consortium name="WormBaseParasite"/>
        </authorList>
    </citation>
    <scope>IDENTIFICATION</scope>
</reference>
<dbReference type="WBParaSite" id="ACRNAN_scaffold15097.g20726.t1">
    <property type="protein sequence ID" value="ACRNAN_scaffold15097.g20726.t1"/>
    <property type="gene ID" value="ACRNAN_scaffold15097.g20726"/>
</dbReference>
<feature type="region of interest" description="Disordered" evidence="1">
    <location>
        <begin position="1"/>
        <end position="34"/>
    </location>
</feature>
<evidence type="ECO:0000313" key="3">
    <source>
        <dbReference type="WBParaSite" id="ACRNAN_scaffold15097.g20726.t1"/>
    </source>
</evidence>
<dbReference type="AlphaFoldDB" id="A0A914CV53"/>